<dbReference type="Proteomes" id="UP001420932">
    <property type="component" value="Unassembled WGS sequence"/>
</dbReference>
<keyword evidence="2" id="KW-1185">Reference proteome</keyword>
<reference evidence="1 2" key="1">
    <citation type="submission" date="2024-01" db="EMBL/GenBank/DDBJ databases">
        <title>Genome assemblies of Stephania.</title>
        <authorList>
            <person name="Yang L."/>
        </authorList>
    </citation>
    <scope>NUCLEOTIDE SEQUENCE [LARGE SCALE GENOMIC DNA]</scope>
    <source>
        <strain evidence="1">YNDBR</strain>
        <tissue evidence="1">Leaf</tissue>
    </source>
</reference>
<dbReference type="EMBL" id="JBBNAF010000002">
    <property type="protein sequence ID" value="KAK9162914.1"/>
    <property type="molecule type" value="Genomic_DNA"/>
</dbReference>
<name>A0AAP0L5T9_9MAGN</name>
<organism evidence="1 2">
    <name type="scientific">Stephania yunnanensis</name>
    <dbReference type="NCBI Taxonomy" id="152371"/>
    <lineage>
        <taxon>Eukaryota</taxon>
        <taxon>Viridiplantae</taxon>
        <taxon>Streptophyta</taxon>
        <taxon>Embryophyta</taxon>
        <taxon>Tracheophyta</taxon>
        <taxon>Spermatophyta</taxon>
        <taxon>Magnoliopsida</taxon>
        <taxon>Ranunculales</taxon>
        <taxon>Menispermaceae</taxon>
        <taxon>Menispermoideae</taxon>
        <taxon>Cissampelideae</taxon>
        <taxon>Stephania</taxon>
    </lineage>
</organism>
<gene>
    <name evidence="1" type="ORF">Syun_003816</name>
</gene>
<comment type="caution">
    <text evidence="1">The sequence shown here is derived from an EMBL/GenBank/DDBJ whole genome shotgun (WGS) entry which is preliminary data.</text>
</comment>
<evidence type="ECO:0000313" key="2">
    <source>
        <dbReference type="Proteomes" id="UP001420932"/>
    </source>
</evidence>
<protein>
    <submittedName>
        <fullName evidence="1">Uncharacterized protein</fullName>
    </submittedName>
</protein>
<evidence type="ECO:0000313" key="1">
    <source>
        <dbReference type="EMBL" id="KAK9162914.1"/>
    </source>
</evidence>
<dbReference type="AlphaFoldDB" id="A0AAP0L5T9"/>
<sequence>MDQNKSSQNLAAALDHVRIVLAAGGSSGNISQVVPSQTAQNYKPNNPTNLLRNQDQHGELYNPLIRPLIRLDRHLHPKII</sequence>
<accession>A0AAP0L5T9</accession>
<proteinExistence type="predicted"/>